<proteinExistence type="predicted"/>
<dbReference type="Proteomes" id="UP000680638">
    <property type="component" value="Unassembled WGS sequence"/>
</dbReference>
<comment type="caution">
    <text evidence="2">The sequence shown here is derived from an EMBL/GenBank/DDBJ whole genome shotgun (WGS) entry which is preliminary data.</text>
</comment>
<keyword evidence="1" id="KW-0472">Membrane</keyword>
<evidence type="ECO:0000256" key="1">
    <source>
        <dbReference type="SAM" id="Phobius"/>
    </source>
</evidence>
<sequence length="54" mass="6213">MEEKQKNEIWLNVLLVVMVLGCLSLAIGHMMDWSMHLGKRLFAFAGRVLERIAI</sequence>
<feature type="transmembrane region" description="Helical" evidence="1">
    <location>
        <begin position="9"/>
        <end position="31"/>
    </location>
</feature>
<organism evidence="2 3">
    <name type="scientific">Paenibacillus cookii</name>
    <dbReference type="NCBI Taxonomy" id="157839"/>
    <lineage>
        <taxon>Bacteria</taxon>
        <taxon>Bacillati</taxon>
        <taxon>Bacillota</taxon>
        <taxon>Bacilli</taxon>
        <taxon>Bacillales</taxon>
        <taxon>Paenibacillaceae</taxon>
        <taxon>Paenibacillus</taxon>
    </lineage>
</organism>
<accession>A0ABQ4LYC3</accession>
<keyword evidence="1" id="KW-0812">Transmembrane</keyword>
<dbReference type="EMBL" id="BORW01000016">
    <property type="protein sequence ID" value="GIO68272.1"/>
    <property type="molecule type" value="Genomic_DNA"/>
</dbReference>
<keyword evidence="1" id="KW-1133">Transmembrane helix</keyword>
<reference evidence="2 3" key="1">
    <citation type="submission" date="2021-03" db="EMBL/GenBank/DDBJ databases">
        <title>Antimicrobial resistance genes in bacteria isolated from Japanese honey, and their potential for conferring macrolide and lincosamide resistance in the American foulbrood pathogen Paenibacillus larvae.</title>
        <authorList>
            <person name="Okamoto M."/>
            <person name="Kumagai M."/>
            <person name="Kanamori H."/>
            <person name="Takamatsu D."/>
        </authorList>
    </citation>
    <scope>NUCLEOTIDE SEQUENCE [LARGE SCALE GENOMIC DNA]</scope>
    <source>
        <strain evidence="2 3">J21TS3</strain>
    </source>
</reference>
<gene>
    <name evidence="2" type="ORF">J21TS3_30930</name>
</gene>
<name>A0ABQ4LYC3_9BACL</name>
<dbReference type="PROSITE" id="PS51257">
    <property type="entry name" value="PROKAR_LIPOPROTEIN"/>
    <property type="match status" value="1"/>
</dbReference>
<dbReference type="RefSeq" id="WP_156124696.1">
    <property type="nucleotide sequence ID" value="NZ_BORW01000016.1"/>
</dbReference>
<evidence type="ECO:0000313" key="3">
    <source>
        <dbReference type="Proteomes" id="UP000680638"/>
    </source>
</evidence>
<evidence type="ECO:0000313" key="2">
    <source>
        <dbReference type="EMBL" id="GIO68272.1"/>
    </source>
</evidence>
<keyword evidence="3" id="KW-1185">Reference proteome</keyword>
<protein>
    <submittedName>
        <fullName evidence="2">Uncharacterized protein</fullName>
    </submittedName>
</protein>